<organism evidence="1 2">
    <name type="scientific">Scutellospora calospora</name>
    <dbReference type="NCBI Taxonomy" id="85575"/>
    <lineage>
        <taxon>Eukaryota</taxon>
        <taxon>Fungi</taxon>
        <taxon>Fungi incertae sedis</taxon>
        <taxon>Mucoromycota</taxon>
        <taxon>Glomeromycotina</taxon>
        <taxon>Glomeromycetes</taxon>
        <taxon>Diversisporales</taxon>
        <taxon>Gigasporaceae</taxon>
        <taxon>Scutellospora</taxon>
    </lineage>
</organism>
<sequence>MCYFLLDIILFNDRHTGINIADAINNVLSDFNIKDNTLALTTDNEFAMIVCRRLIVQKLQCEFDNIRFSYYRCVAHILNLTTKQELEMINSSVEKVQNLMLKIKVSIHFSDDLCRLYKLKIITYLKPELDIETRWNSTYYMLQKMQKIENTLNLLAADYPLIHSLYPSTDEQQKLKYSEFLDSYIGQEKYSQNIVAAPIYQKIEEYWNIMDKPSIVSAVLDPYAKLKIFNKIVIVNVKSAVQKLINQYEYQQTSPISNDTKESSIKTARKFF</sequence>
<evidence type="ECO:0000313" key="1">
    <source>
        <dbReference type="EMBL" id="CAG8522062.1"/>
    </source>
</evidence>
<evidence type="ECO:0000313" key="2">
    <source>
        <dbReference type="Proteomes" id="UP000789860"/>
    </source>
</evidence>
<dbReference type="EMBL" id="CAJVPM010005265">
    <property type="protein sequence ID" value="CAG8522062.1"/>
    <property type="molecule type" value="Genomic_DNA"/>
</dbReference>
<dbReference type="Proteomes" id="UP000789860">
    <property type="component" value="Unassembled WGS sequence"/>
</dbReference>
<comment type="caution">
    <text evidence="1">The sequence shown here is derived from an EMBL/GenBank/DDBJ whole genome shotgun (WGS) entry which is preliminary data.</text>
</comment>
<proteinExistence type="predicted"/>
<accession>A0ACA9LBT3</accession>
<name>A0ACA9LBT3_9GLOM</name>
<gene>
    <name evidence="1" type="ORF">SCALOS_LOCUS4110</name>
</gene>
<keyword evidence="2" id="KW-1185">Reference proteome</keyword>
<reference evidence="1" key="1">
    <citation type="submission" date="2021-06" db="EMBL/GenBank/DDBJ databases">
        <authorList>
            <person name="Kallberg Y."/>
            <person name="Tangrot J."/>
            <person name="Rosling A."/>
        </authorList>
    </citation>
    <scope>NUCLEOTIDE SEQUENCE</scope>
    <source>
        <strain evidence="1">AU212A</strain>
    </source>
</reference>
<protein>
    <submittedName>
        <fullName evidence="1">3221_t:CDS:1</fullName>
    </submittedName>
</protein>